<dbReference type="AlphaFoldDB" id="A0A2M7PSA4"/>
<dbReference type="EMBL" id="PFKO01000109">
    <property type="protein sequence ID" value="PIY33214.1"/>
    <property type="molecule type" value="Genomic_DNA"/>
</dbReference>
<evidence type="ECO:0000313" key="1">
    <source>
        <dbReference type="EMBL" id="PIY33214.1"/>
    </source>
</evidence>
<evidence type="ECO:0000313" key="2">
    <source>
        <dbReference type="Proteomes" id="UP000230646"/>
    </source>
</evidence>
<dbReference type="Proteomes" id="UP000230646">
    <property type="component" value="Unassembled WGS sequence"/>
</dbReference>
<feature type="non-terminal residue" evidence="1">
    <location>
        <position position="87"/>
    </location>
</feature>
<sequence length="87" mass="10194">MRTVHAQAERRKKKNVSRKYHSSTDIFFRYRETAVGIKEKKDKGIGGIQFLSANFQEDKRGRLRRIVFRKRKPAKLSGEHNGISHNP</sequence>
<accession>A0A2M7PSA4</accession>
<reference evidence="1 2" key="1">
    <citation type="submission" date="2017-09" db="EMBL/GenBank/DDBJ databases">
        <title>Depth-based differentiation of microbial function through sediment-hosted aquifers and enrichment of novel symbionts in the deep terrestrial subsurface.</title>
        <authorList>
            <person name="Probst A.J."/>
            <person name="Ladd B."/>
            <person name="Jarett J.K."/>
            <person name="Geller-Mcgrath D.E."/>
            <person name="Sieber C.M."/>
            <person name="Emerson J.B."/>
            <person name="Anantharaman K."/>
            <person name="Thomas B.C."/>
            <person name="Malmstrom R."/>
            <person name="Stieglmeier M."/>
            <person name="Klingl A."/>
            <person name="Woyke T."/>
            <person name="Ryan C.M."/>
            <person name="Banfield J.F."/>
        </authorList>
    </citation>
    <scope>NUCLEOTIDE SEQUENCE [LARGE SCALE GENOMIC DNA]</scope>
    <source>
        <strain evidence="1">CG_4_10_14_3_um_filter_34_13</strain>
    </source>
</reference>
<gene>
    <name evidence="1" type="ORF">COZ07_03005</name>
</gene>
<comment type="caution">
    <text evidence="1">The sequence shown here is derived from an EMBL/GenBank/DDBJ whole genome shotgun (WGS) entry which is preliminary data.</text>
</comment>
<proteinExistence type="predicted"/>
<protein>
    <submittedName>
        <fullName evidence="1">Uncharacterized protein</fullName>
    </submittedName>
</protein>
<name>A0A2M7PSA4_9BACT</name>
<organism evidence="1 2">
    <name type="scientific">Candidatus Infernicultor aquiphilus</name>
    <dbReference type="NCBI Taxonomy" id="1805029"/>
    <lineage>
        <taxon>Bacteria</taxon>
        <taxon>Pseudomonadati</taxon>
        <taxon>Atribacterota</taxon>
        <taxon>Candidatus Phoenicimicrobiia</taxon>
        <taxon>Candidatus Pheonicimicrobiales</taxon>
        <taxon>Candidatus Phoenicimicrobiaceae</taxon>
        <taxon>Candidatus Infernicultor</taxon>
    </lineage>
</organism>